<name>A0A0C2W2H3_SERVB</name>
<dbReference type="PANTHER" id="PTHR14187:SF5">
    <property type="entry name" value="HEAT SHOCK 70 KDA PROTEIN 12A"/>
    <property type="match status" value="1"/>
</dbReference>
<dbReference type="PANTHER" id="PTHR14187">
    <property type="entry name" value="ALPHA KINASE/ELONGATION FACTOR 2 KINASE"/>
    <property type="match status" value="1"/>
</dbReference>
<dbReference type="SUPFAM" id="SSF53067">
    <property type="entry name" value="Actin-like ATPase domain"/>
    <property type="match status" value="2"/>
</dbReference>
<accession>A0A0C2W2H3</accession>
<dbReference type="CDD" id="cd10170">
    <property type="entry name" value="ASKHA_NBD_HSP70"/>
    <property type="match status" value="1"/>
</dbReference>
<evidence type="ECO:0000313" key="1">
    <source>
        <dbReference type="EMBL" id="KIM20663.1"/>
    </source>
</evidence>
<dbReference type="EMBL" id="KN824415">
    <property type="protein sequence ID" value="KIM20663.1"/>
    <property type="molecule type" value="Genomic_DNA"/>
</dbReference>
<dbReference type="InterPro" id="IPR043129">
    <property type="entry name" value="ATPase_NBD"/>
</dbReference>
<gene>
    <name evidence="1" type="ORF">M408DRAFT_125125</name>
</gene>
<evidence type="ECO:0000313" key="2">
    <source>
        <dbReference type="Proteomes" id="UP000054097"/>
    </source>
</evidence>
<dbReference type="HOGENOM" id="CLU_009958_4_0_1"/>
<dbReference type="STRING" id="933852.A0A0C2W2H3"/>
<protein>
    <submittedName>
        <fullName evidence="1">Uncharacterized protein</fullName>
    </submittedName>
</protein>
<dbReference type="Proteomes" id="UP000054097">
    <property type="component" value="Unassembled WGS sequence"/>
</dbReference>
<keyword evidence="2" id="KW-1185">Reference proteome</keyword>
<dbReference type="Gene3D" id="3.90.640.10">
    <property type="entry name" value="Actin, Chain A, domain 4"/>
    <property type="match status" value="1"/>
</dbReference>
<dbReference type="AlphaFoldDB" id="A0A0C2W2H3"/>
<sequence>MPKYYSEQKYEGPETIVVAMDIGTTNSGVAFAYFYPGCRPQAQVVAEWPDQARCSDGSKTPSIVSYRKGVVTACGGGAMKDFEEHPESVAYWFKLHLHPAKMSKSSNSQPFEIPPLPTGVTLERVYEDIMRYLMKNAQKFFEMTIPNGAAIWSRLCDAIVIVLATPNEWGVYEQATLRKAAISASLVTETNEGHLLQFVTESEASVHYALANPRSEWLTQGTVFAVVDCGGSTVDTTVYRCTSVDPLNLEEACPGECVQAGGIFVDREVERMLKEKLGGSPFSDPKIIRDMVCSFENDVKPQFDGMMDEYSFKFGSVNDNEPSRGITKGRMIVSAKDLKEAFDVITNQIIASCFKSLIDQKAKYVILVGGFAESPYVRKVLWNALNEYDIQVVRVSDHLEKAAAEGAMIGRIKQFVIARAVKATFGGCVRECYNKNLHRDRRNAARLYPDGTKRVDHAFHAWVTKV</sequence>
<proteinExistence type="predicted"/>
<organism evidence="1 2">
    <name type="scientific">Serendipita vermifera MAFF 305830</name>
    <dbReference type="NCBI Taxonomy" id="933852"/>
    <lineage>
        <taxon>Eukaryota</taxon>
        <taxon>Fungi</taxon>
        <taxon>Dikarya</taxon>
        <taxon>Basidiomycota</taxon>
        <taxon>Agaricomycotina</taxon>
        <taxon>Agaricomycetes</taxon>
        <taxon>Sebacinales</taxon>
        <taxon>Serendipitaceae</taxon>
        <taxon>Serendipita</taxon>
    </lineage>
</organism>
<dbReference type="Gene3D" id="3.30.420.40">
    <property type="match status" value="2"/>
</dbReference>
<dbReference type="OrthoDB" id="2963168at2759"/>
<reference evidence="2" key="2">
    <citation type="submission" date="2015-01" db="EMBL/GenBank/DDBJ databases">
        <title>Evolutionary Origins and Diversification of the Mycorrhizal Mutualists.</title>
        <authorList>
            <consortium name="DOE Joint Genome Institute"/>
            <consortium name="Mycorrhizal Genomics Consortium"/>
            <person name="Kohler A."/>
            <person name="Kuo A."/>
            <person name="Nagy L.G."/>
            <person name="Floudas D."/>
            <person name="Copeland A."/>
            <person name="Barry K.W."/>
            <person name="Cichocki N."/>
            <person name="Veneault-Fourrey C."/>
            <person name="LaButti K."/>
            <person name="Lindquist E.A."/>
            <person name="Lipzen A."/>
            <person name="Lundell T."/>
            <person name="Morin E."/>
            <person name="Murat C."/>
            <person name="Riley R."/>
            <person name="Ohm R."/>
            <person name="Sun H."/>
            <person name="Tunlid A."/>
            <person name="Henrissat B."/>
            <person name="Grigoriev I.V."/>
            <person name="Hibbett D.S."/>
            <person name="Martin F."/>
        </authorList>
    </citation>
    <scope>NUCLEOTIDE SEQUENCE [LARGE SCALE GENOMIC DNA]</scope>
    <source>
        <strain evidence="2">MAFF 305830</strain>
    </source>
</reference>
<reference evidence="1 2" key="1">
    <citation type="submission" date="2014-04" db="EMBL/GenBank/DDBJ databases">
        <authorList>
            <consortium name="DOE Joint Genome Institute"/>
            <person name="Kuo A."/>
            <person name="Zuccaro A."/>
            <person name="Kohler A."/>
            <person name="Nagy L.G."/>
            <person name="Floudas D."/>
            <person name="Copeland A."/>
            <person name="Barry K.W."/>
            <person name="Cichocki N."/>
            <person name="Veneault-Fourrey C."/>
            <person name="LaButti K."/>
            <person name="Lindquist E.A."/>
            <person name="Lipzen A."/>
            <person name="Lundell T."/>
            <person name="Morin E."/>
            <person name="Murat C."/>
            <person name="Sun H."/>
            <person name="Tunlid A."/>
            <person name="Henrissat B."/>
            <person name="Grigoriev I.V."/>
            <person name="Hibbett D.S."/>
            <person name="Martin F."/>
            <person name="Nordberg H.P."/>
            <person name="Cantor M.N."/>
            <person name="Hua S.X."/>
        </authorList>
    </citation>
    <scope>NUCLEOTIDE SEQUENCE [LARGE SCALE GENOMIC DNA]</scope>
    <source>
        <strain evidence="1 2">MAFF 305830</strain>
    </source>
</reference>